<dbReference type="EMBL" id="AP024237">
    <property type="protein sequence ID" value="BCO33659.1"/>
    <property type="molecule type" value="Genomic_DNA"/>
</dbReference>
<dbReference type="NCBIfam" id="NF033539">
    <property type="entry name" value="transpos_IS1380"/>
    <property type="match status" value="1"/>
</dbReference>
<dbReference type="InterPro" id="IPR047960">
    <property type="entry name" value="Transpos_IS1380"/>
</dbReference>
<reference evidence="2 3" key="1">
    <citation type="submission" date="2020-12" db="EMBL/GenBank/DDBJ databases">
        <title>Complete genome sequence of Mycobacterium heckeshornense JCM 15655T, closely related to a pathogenic non-tuberculous mycobacterial species Mycobacterium xenopi.</title>
        <authorList>
            <person name="Yoshida M."/>
            <person name="Fukano H."/>
            <person name="Asakura T."/>
            <person name="Suzuki M."/>
            <person name="Hoshino Y."/>
        </authorList>
    </citation>
    <scope>NUCLEOTIDE SEQUENCE [LARGE SCALE GENOMIC DNA]</scope>
    <source>
        <strain evidence="2 3">JCM 15655</strain>
    </source>
</reference>
<dbReference type="AlphaFoldDB" id="A0A7R7GQJ9"/>
<evidence type="ECO:0000313" key="3">
    <source>
        <dbReference type="Proteomes" id="UP000595446"/>
    </source>
</evidence>
<protein>
    <submittedName>
        <fullName evidence="2">IS1380 family transposase</fullName>
    </submittedName>
</protein>
<keyword evidence="3" id="KW-1185">Reference proteome</keyword>
<sequence length="422" mass="44800">MIGVATHQSVQFRKALSVKVSHKFGAGSAVFDDDRLVSCAGLVPVMTLAEQTGLSQMLDEKVRIVESRIASGAANAAPKLTTVVAGMCAGADCIDDVDVLRSGGMKTLFDGVYAPSTVGKLLREFTFGHARQLESVLREHLVALCERVDLLPGALEQMFIDIDSLLRPVYGHAKQGASYGHTKISGTQILRKGLSPLATTISTAGCAPVIAGLRLRAGRANSAKGAARMVAQAISTARAISADATILVRGDSAFGSRAVVGTCMRRGARFSVAMTRNAAIERAIAAIDEAAWTPVRYPGAVVDPDTGAWISDAEVAEIAEIAEIAYTVFASTPEAITARLIVRRVKDARFPDALFPVWRYHPFFTNTDLPVAEADITHRQHAIIETVFADLIDGPLAHLPSGHFGANSAWVLCTAIAHNLTC</sequence>
<feature type="domain" description="Transposase DDE" evidence="1">
    <location>
        <begin position="30"/>
        <end position="312"/>
    </location>
</feature>
<name>A0A7R7GQJ9_9MYCO</name>
<dbReference type="InterPro" id="IPR025668">
    <property type="entry name" value="Tnp_DDE_dom"/>
</dbReference>
<dbReference type="Pfam" id="PF13701">
    <property type="entry name" value="DDE_Tnp_1_4"/>
    <property type="match status" value="1"/>
</dbReference>
<proteinExistence type="predicted"/>
<gene>
    <name evidence="2" type="ORF">MHEC_00920</name>
</gene>
<evidence type="ECO:0000259" key="1">
    <source>
        <dbReference type="Pfam" id="PF13701"/>
    </source>
</evidence>
<dbReference type="Proteomes" id="UP000595446">
    <property type="component" value="Chromosome"/>
</dbReference>
<evidence type="ECO:0000313" key="2">
    <source>
        <dbReference type="EMBL" id="BCO33659.1"/>
    </source>
</evidence>
<organism evidence="2 3">
    <name type="scientific">Mycobacterium heckeshornense</name>
    <dbReference type="NCBI Taxonomy" id="110505"/>
    <lineage>
        <taxon>Bacteria</taxon>
        <taxon>Bacillati</taxon>
        <taxon>Actinomycetota</taxon>
        <taxon>Actinomycetes</taxon>
        <taxon>Mycobacteriales</taxon>
        <taxon>Mycobacteriaceae</taxon>
        <taxon>Mycobacterium</taxon>
    </lineage>
</organism>
<accession>A0A7R7GQJ9</accession>